<evidence type="ECO:0000313" key="1">
    <source>
        <dbReference type="EMBL" id="RHA66301.1"/>
    </source>
</evidence>
<name>A0A3R6AG60_9FIRM</name>
<sequence>MFFFNIPQHGDLHLDKILFSFENVPMIFVCRNNKNEYFLCQCVDVITGISWMITPVSTKLLIRMIKDEISMLTAFSESGHDIILADFNKKGLVFRKVPFCDIPLDELPDQNEKLENSNLYDYIVELESIQ</sequence>
<protein>
    <submittedName>
        <fullName evidence="1">Uncharacterized protein</fullName>
    </submittedName>
</protein>
<comment type="caution">
    <text evidence="1">The sequence shown here is derived from an EMBL/GenBank/DDBJ whole genome shotgun (WGS) entry which is preliminary data.</text>
</comment>
<dbReference type="Proteomes" id="UP000284465">
    <property type="component" value="Unassembled WGS sequence"/>
</dbReference>
<evidence type="ECO:0000313" key="2">
    <source>
        <dbReference type="Proteomes" id="UP000284465"/>
    </source>
</evidence>
<dbReference type="EMBL" id="QSFP01000013">
    <property type="protein sequence ID" value="RHA66301.1"/>
    <property type="molecule type" value="Genomic_DNA"/>
</dbReference>
<dbReference type="RefSeq" id="WP_118591833.1">
    <property type="nucleotide sequence ID" value="NZ_QSFP01000013.1"/>
</dbReference>
<proteinExistence type="predicted"/>
<organism evidence="1 2">
    <name type="scientific">Roseburia intestinalis</name>
    <dbReference type="NCBI Taxonomy" id="166486"/>
    <lineage>
        <taxon>Bacteria</taxon>
        <taxon>Bacillati</taxon>
        <taxon>Bacillota</taxon>
        <taxon>Clostridia</taxon>
        <taxon>Lachnospirales</taxon>
        <taxon>Lachnospiraceae</taxon>
        <taxon>Roseburia</taxon>
    </lineage>
</organism>
<accession>A0A3R6AG60</accession>
<reference evidence="1 2" key="1">
    <citation type="submission" date="2018-08" db="EMBL/GenBank/DDBJ databases">
        <title>A genome reference for cultivated species of the human gut microbiota.</title>
        <authorList>
            <person name="Zou Y."/>
            <person name="Xue W."/>
            <person name="Luo G."/>
        </authorList>
    </citation>
    <scope>NUCLEOTIDE SEQUENCE [LARGE SCALE GENOMIC DNA]</scope>
    <source>
        <strain evidence="1 2">AM43-11</strain>
    </source>
</reference>
<gene>
    <name evidence="1" type="ORF">DW927_12250</name>
</gene>
<dbReference type="AlphaFoldDB" id="A0A3R6AG60"/>